<keyword evidence="2" id="KW-0547">Nucleotide-binding</keyword>
<dbReference type="Gene3D" id="3.80.10.10">
    <property type="entry name" value="Ribonuclease Inhibitor"/>
    <property type="match status" value="1"/>
</dbReference>
<keyword evidence="3" id="KW-0611">Plant defense</keyword>
<evidence type="ECO:0000256" key="3">
    <source>
        <dbReference type="ARBA" id="ARBA00022821"/>
    </source>
</evidence>
<dbReference type="GO" id="GO:0006952">
    <property type="term" value="P:defense response"/>
    <property type="evidence" value="ECO:0007669"/>
    <property type="project" value="UniProtKB-KW"/>
</dbReference>
<name>A0A7J0FW79_9ERIC</name>
<dbReference type="InterPro" id="IPR038005">
    <property type="entry name" value="RX-like_CC"/>
</dbReference>
<evidence type="ECO:0000313" key="7">
    <source>
        <dbReference type="Proteomes" id="UP000585474"/>
    </source>
</evidence>
<dbReference type="Gene3D" id="1.20.5.4130">
    <property type="match status" value="1"/>
</dbReference>
<feature type="domain" description="Disease resistance N-terminal" evidence="5">
    <location>
        <begin position="5"/>
        <end position="97"/>
    </location>
</feature>
<protein>
    <recommendedName>
        <fullName evidence="5">Disease resistance N-terminal domain-containing protein</fullName>
    </recommendedName>
</protein>
<dbReference type="CDD" id="cd14798">
    <property type="entry name" value="RX-CC_like"/>
    <property type="match status" value="1"/>
</dbReference>
<evidence type="ECO:0000256" key="4">
    <source>
        <dbReference type="ARBA" id="ARBA00022840"/>
    </source>
</evidence>
<proteinExistence type="predicted"/>
<accession>A0A7J0FW79</accession>
<dbReference type="GO" id="GO:0005524">
    <property type="term" value="F:ATP binding"/>
    <property type="evidence" value="ECO:0007669"/>
    <property type="project" value="UniProtKB-KW"/>
</dbReference>
<sequence>MAETAVNLVIDRLVPLLEEEAKLLRGVHREANSIIAELQVIKPFLRTADERADRGELDEGVKTWVKQVRQVSHQIEDVIDEYMLHLAKRHQRRGFIGFFYKIENPGFESFDELVTRRLSIHNSEDKVMESVIGSRIRSVLCFNADELPESFVGILFSNFKLLKILDFEDAPLHYLPGEVGDLFHLRLHKLRHLLIYYLDEKIESRFGSRQGVKIHEGFGRLEALQKLYFVEANHGPSSFEELRKLRQLRKLGIKKLKSEDGRALCTVIEKMNHLESLDVYSITNDEILDLQHIAFPPQFLRHLGLIGGYDGEVLHFKEGGFQKLKVLELRYLNALNTVIIDNGALANLQELEIGRTPQLKEVPSGIQHLRKLTNLTFYDVTDEFERTMLPNKGQDYKVVEHVPTVLFRFKRGPGQFDTYAL</sequence>
<evidence type="ECO:0000256" key="2">
    <source>
        <dbReference type="ARBA" id="ARBA00022741"/>
    </source>
</evidence>
<evidence type="ECO:0000313" key="6">
    <source>
        <dbReference type="EMBL" id="GFZ02945.1"/>
    </source>
</evidence>
<keyword evidence="4" id="KW-0067">ATP-binding</keyword>
<evidence type="ECO:0000259" key="5">
    <source>
        <dbReference type="Pfam" id="PF18052"/>
    </source>
</evidence>
<dbReference type="Proteomes" id="UP000585474">
    <property type="component" value="Unassembled WGS sequence"/>
</dbReference>
<dbReference type="InterPro" id="IPR041118">
    <property type="entry name" value="Rx_N"/>
</dbReference>
<gene>
    <name evidence="6" type="ORF">Acr_15g0015530</name>
</gene>
<evidence type="ECO:0000256" key="1">
    <source>
        <dbReference type="ARBA" id="ARBA00022737"/>
    </source>
</evidence>
<dbReference type="PANTHER" id="PTHR47186:SF3">
    <property type="entry name" value="OS09G0267800 PROTEIN"/>
    <property type="match status" value="1"/>
</dbReference>
<dbReference type="OrthoDB" id="3027644at2759"/>
<organism evidence="6 7">
    <name type="scientific">Actinidia rufa</name>
    <dbReference type="NCBI Taxonomy" id="165716"/>
    <lineage>
        <taxon>Eukaryota</taxon>
        <taxon>Viridiplantae</taxon>
        <taxon>Streptophyta</taxon>
        <taxon>Embryophyta</taxon>
        <taxon>Tracheophyta</taxon>
        <taxon>Spermatophyta</taxon>
        <taxon>Magnoliopsida</taxon>
        <taxon>eudicotyledons</taxon>
        <taxon>Gunneridae</taxon>
        <taxon>Pentapetalae</taxon>
        <taxon>asterids</taxon>
        <taxon>Ericales</taxon>
        <taxon>Actinidiaceae</taxon>
        <taxon>Actinidia</taxon>
    </lineage>
</organism>
<dbReference type="EMBL" id="BJWL01000015">
    <property type="protein sequence ID" value="GFZ02945.1"/>
    <property type="molecule type" value="Genomic_DNA"/>
</dbReference>
<keyword evidence="7" id="KW-1185">Reference proteome</keyword>
<dbReference type="SUPFAM" id="SSF52047">
    <property type="entry name" value="RNI-like"/>
    <property type="match status" value="1"/>
</dbReference>
<dbReference type="Pfam" id="PF18052">
    <property type="entry name" value="Rx_N"/>
    <property type="match status" value="1"/>
</dbReference>
<reference evidence="6 7" key="1">
    <citation type="submission" date="2019-07" db="EMBL/GenBank/DDBJ databases">
        <title>De Novo Assembly of kiwifruit Actinidia rufa.</title>
        <authorList>
            <person name="Sugita-Konishi S."/>
            <person name="Sato K."/>
            <person name="Mori E."/>
            <person name="Abe Y."/>
            <person name="Kisaki G."/>
            <person name="Hamano K."/>
            <person name="Suezawa K."/>
            <person name="Otani M."/>
            <person name="Fukuda T."/>
            <person name="Manabe T."/>
            <person name="Gomi K."/>
            <person name="Tabuchi M."/>
            <person name="Akimitsu K."/>
            <person name="Kataoka I."/>
        </authorList>
    </citation>
    <scope>NUCLEOTIDE SEQUENCE [LARGE SCALE GENOMIC DNA]</scope>
    <source>
        <strain evidence="7">cv. Fuchu</strain>
    </source>
</reference>
<dbReference type="InterPro" id="IPR032675">
    <property type="entry name" value="LRR_dom_sf"/>
</dbReference>
<comment type="caution">
    <text evidence="6">The sequence shown here is derived from an EMBL/GenBank/DDBJ whole genome shotgun (WGS) entry which is preliminary data.</text>
</comment>
<dbReference type="PANTHER" id="PTHR47186">
    <property type="entry name" value="LEUCINE-RICH REPEAT-CONTAINING PROTEIN 57"/>
    <property type="match status" value="1"/>
</dbReference>
<keyword evidence="1" id="KW-0677">Repeat</keyword>
<dbReference type="AlphaFoldDB" id="A0A7J0FW79"/>